<accession>A0A8S5MAZ7</accession>
<evidence type="ECO:0000313" key="1">
    <source>
        <dbReference type="EMBL" id="DAD79418.1"/>
    </source>
</evidence>
<name>A0A8S5MAZ7_9CAUD</name>
<reference evidence="1" key="1">
    <citation type="journal article" date="2021" name="Proc. Natl. Acad. Sci. U.S.A.">
        <title>A Catalog of Tens of Thousands of Viruses from Human Metagenomes Reveals Hidden Associations with Chronic Diseases.</title>
        <authorList>
            <person name="Tisza M.J."/>
            <person name="Buck C.B."/>
        </authorList>
    </citation>
    <scope>NUCLEOTIDE SEQUENCE</scope>
    <source>
        <strain evidence="1">CtxOS2</strain>
    </source>
</reference>
<dbReference type="EMBL" id="BK014864">
    <property type="protein sequence ID" value="DAD79418.1"/>
    <property type="molecule type" value="Genomic_DNA"/>
</dbReference>
<sequence length="39" mass="4435">MLPFQIITLHISCNFKNTVDVSRLPCYTLIKVRGTNPNS</sequence>
<proteinExistence type="predicted"/>
<organism evidence="1">
    <name type="scientific">Podoviridae sp. ctxOS2</name>
    <dbReference type="NCBI Taxonomy" id="2826590"/>
    <lineage>
        <taxon>Viruses</taxon>
        <taxon>Duplodnaviria</taxon>
        <taxon>Heunggongvirae</taxon>
        <taxon>Uroviricota</taxon>
        <taxon>Caudoviricetes</taxon>
    </lineage>
</organism>
<protein>
    <submittedName>
        <fullName evidence="1">Uncharacterized protein</fullName>
    </submittedName>
</protein>